<evidence type="ECO:0000256" key="6">
    <source>
        <dbReference type="ARBA" id="ARBA00022679"/>
    </source>
</evidence>
<evidence type="ECO:0000259" key="13">
    <source>
        <dbReference type="PROSITE" id="PS50109"/>
    </source>
</evidence>
<keyword evidence="10 12" id="KW-0472">Membrane</keyword>
<feature type="domain" description="HAMP" evidence="16">
    <location>
        <begin position="362"/>
        <end position="414"/>
    </location>
</feature>
<keyword evidence="9 12" id="KW-1133">Transmembrane helix</keyword>
<dbReference type="InterPro" id="IPR001789">
    <property type="entry name" value="Sig_transdc_resp-reg_receiver"/>
</dbReference>
<dbReference type="InterPro" id="IPR004358">
    <property type="entry name" value="Sig_transdc_His_kin-like_C"/>
</dbReference>
<accession>A0A8J7JZK2</accession>
<dbReference type="InterPro" id="IPR036097">
    <property type="entry name" value="HisK_dim/P_sf"/>
</dbReference>
<dbReference type="Pfam" id="PF08269">
    <property type="entry name" value="dCache_2"/>
    <property type="match status" value="1"/>
</dbReference>
<dbReference type="PRINTS" id="PR00344">
    <property type="entry name" value="BCTRLSENSOR"/>
</dbReference>
<feature type="modified residue" description="4-aspartylphosphate" evidence="11">
    <location>
        <position position="885"/>
    </location>
</feature>
<evidence type="ECO:0000313" key="17">
    <source>
        <dbReference type="EMBL" id="MBE9397844.1"/>
    </source>
</evidence>
<sequence>MYRYSPITFRLFLMLLLLISGIFVSIYWLTVPMIKQNVFGLELHSNRQVLNIVYDLANRMYFSTESYVEQALDAEEQKLKAVVDLGESYIRTGLADSAEPPLDKNAHWQKLYAELRRLKFDGDNYLWISDFNRRLLSHPDDKFQGKNISEHIVAGEQSALPGIIQQVLKQGEGFYKYKWYRLQDTEVIDKYSYVRSFPEWGIVLGAGVYADDLYKEAEAYKTHLLGELSQALESVKIASNGYLYIFDSNGDMIFHPNSNIRGTNFKSLLNPVTGNPIYQDLIAVSDTDEELYYKWDTPHDPGNYAYEKLSLVRHLSGFDWYISSSVYLDDLKASSVQLSQRLLAMGFFGLLAAIVAAFLFAEYLTSPIKQLSATAYKISRGQFGAKTGINRHDELGTLAESFDFMVDQLRDNIQGLNTRVASRTKELSESNQQLLQAVSSLKTTKSELTASETRQRLILDALPAQIAYLDAQGRYVFVNREYAEMFNRHKSELVGELMQDVMSTAMYKNTLDYIRQALRGEKVMYEYSTEVQGKTMVTRRILLPFYGEQRQTVEGVLNLSIDITAERESEQRLAEASKMKAVGQMSGGLAHDFNNLLTIILGNLLEAQGHPDLPLDLNGNLVPAIRATRRGADLTKRLLAFSRRQPLSPDCIKPDHLIADVISLLSGPLAENIRIQTRIDDSAPVVYVDEAQMEDALVNLALNAADSMEKGGTLSFEVRSFYCATREGFDESVPAGDYVMLSVKDTGSGFSDEALQKAYEPFFTTKSTGAGSGLGLSMVYGFVKQSKGYIRIRNRRAAGAAIEILLPVGTERQCETTLQDPERNSYAATADASSLVLLVEDDPDVRKVVRHQLVDIGFTVLEAETADEADTLLLNLNELAGVVTDIVMPGAKDGYAVAQRVKERYPAAFIVLMTGYSEAYSEHDAEFSLLQKPFDQAALAKVIFPESK</sequence>
<dbReference type="PROSITE" id="PS50109">
    <property type="entry name" value="HIS_KIN"/>
    <property type="match status" value="1"/>
</dbReference>
<name>A0A8J7JZK2_9GAMM</name>
<dbReference type="SMART" id="SM00387">
    <property type="entry name" value="HATPase_c"/>
    <property type="match status" value="1"/>
</dbReference>
<dbReference type="CDD" id="cd00130">
    <property type="entry name" value="PAS"/>
    <property type="match status" value="1"/>
</dbReference>
<dbReference type="InterPro" id="IPR005467">
    <property type="entry name" value="His_kinase_dom"/>
</dbReference>
<comment type="catalytic activity">
    <reaction evidence="1">
        <text>ATP + protein L-histidine = ADP + protein N-phospho-L-histidine.</text>
        <dbReference type="EC" id="2.7.13.3"/>
    </reaction>
</comment>
<dbReference type="CDD" id="cd00082">
    <property type="entry name" value="HisKA"/>
    <property type="match status" value="1"/>
</dbReference>
<evidence type="ECO:0000256" key="8">
    <source>
        <dbReference type="ARBA" id="ARBA00022777"/>
    </source>
</evidence>
<dbReference type="Pfam" id="PF00672">
    <property type="entry name" value="HAMP"/>
    <property type="match status" value="1"/>
</dbReference>
<dbReference type="GO" id="GO:0005886">
    <property type="term" value="C:plasma membrane"/>
    <property type="evidence" value="ECO:0007669"/>
    <property type="project" value="UniProtKB-SubCell"/>
</dbReference>
<evidence type="ECO:0000313" key="18">
    <source>
        <dbReference type="Proteomes" id="UP000640333"/>
    </source>
</evidence>
<dbReference type="SMART" id="SM00304">
    <property type="entry name" value="HAMP"/>
    <property type="match status" value="1"/>
</dbReference>
<keyword evidence="6" id="KW-0808">Transferase</keyword>
<dbReference type="InterPro" id="IPR035965">
    <property type="entry name" value="PAS-like_dom_sf"/>
</dbReference>
<dbReference type="GO" id="GO:0000155">
    <property type="term" value="F:phosphorelay sensor kinase activity"/>
    <property type="evidence" value="ECO:0007669"/>
    <property type="project" value="InterPro"/>
</dbReference>
<dbReference type="EC" id="2.7.13.3" evidence="3"/>
<dbReference type="SUPFAM" id="SSF158472">
    <property type="entry name" value="HAMP domain-like"/>
    <property type="match status" value="1"/>
</dbReference>
<dbReference type="Gene3D" id="6.10.340.10">
    <property type="match status" value="1"/>
</dbReference>
<evidence type="ECO:0000259" key="14">
    <source>
        <dbReference type="PROSITE" id="PS50110"/>
    </source>
</evidence>
<dbReference type="InterPro" id="IPR011006">
    <property type="entry name" value="CheY-like_superfamily"/>
</dbReference>
<dbReference type="SUPFAM" id="SSF55874">
    <property type="entry name" value="ATPase domain of HSP90 chaperone/DNA topoisomerase II/histidine kinase"/>
    <property type="match status" value="1"/>
</dbReference>
<dbReference type="InterPro" id="IPR003661">
    <property type="entry name" value="HisK_dim/P_dom"/>
</dbReference>
<dbReference type="InterPro" id="IPR000014">
    <property type="entry name" value="PAS"/>
</dbReference>
<dbReference type="SMART" id="SM00448">
    <property type="entry name" value="REC"/>
    <property type="match status" value="1"/>
</dbReference>
<dbReference type="Pfam" id="PF02518">
    <property type="entry name" value="HATPase_c"/>
    <property type="match status" value="1"/>
</dbReference>
<keyword evidence="7 12" id="KW-0812">Transmembrane</keyword>
<dbReference type="PROSITE" id="PS50885">
    <property type="entry name" value="HAMP"/>
    <property type="match status" value="1"/>
</dbReference>
<proteinExistence type="predicted"/>
<feature type="domain" description="Response regulatory" evidence="14">
    <location>
        <begin position="835"/>
        <end position="947"/>
    </location>
</feature>
<dbReference type="InterPro" id="IPR004010">
    <property type="entry name" value="Double_Cache_2"/>
</dbReference>
<dbReference type="CDD" id="cd12912">
    <property type="entry name" value="PDC2_MCP_like"/>
    <property type="match status" value="1"/>
</dbReference>
<protein>
    <recommendedName>
        <fullName evidence="3">histidine kinase</fullName>
        <ecNumber evidence="3">2.7.13.3</ecNumber>
    </recommendedName>
</protein>
<dbReference type="Pfam" id="PF08448">
    <property type="entry name" value="PAS_4"/>
    <property type="match status" value="1"/>
</dbReference>
<dbReference type="PROSITE" id="PS50112">
    <property type="entry name" value="PAS"/>
    <property type="match status" value="1"/>
</dbReference>
<evidence type="ECO:0000256" key="1">
    <source>
        <dbReference type="ARBA" id="ARBA00000085"/>
    </source>
</evidence>
<gene>
    <name evidence="17" type="ORF">IOQ59_11300</name>
</gene>
<evidence type="ECO:0000256" key="7">
    <source>
        <dbReference type="ARBA" id="ARBA00022692"/>
    </source>
</evidence>
<feature type="domain" description="Histidine kinase" evidence="13">
    <location>
        <begin position="588"/>
        <end position="810"/>
    </location>
</feature>
<dbReference type="InterPro" id="IPR033480">
    <property type="entry name" value="sCache_2"/>
</dbReference>
<dbReference type="RefSeq" id="WP_193953398.1">
    <property type="nucleotide sequence ID" value="NZ_JADEYS010000010.1"/>
</dbReference>
<comment type="caution">
    <text evidence="17">The sequence shown here is derived from an EMBL/GenBank/DDBJ whole genome shotgun (WGS) entry which is preliminary data.</text>
</comment>
<comment type="subcellular location">
    <subcellularLocation>
        <location evidence="2">Cell membrane</location>
        <topology evidence="2">Multi-pass membrane protein</topology>
    </subcellularLocation>
</comment>
<evidence type="ECO:0000259" key="16">
    <source>
        <dbReference type="PROSITE" id="PS50885"/>
    </source>
</evidence>
<dbReference type="Gene3D" id="3.40.50.2300">
    <property type="match status" value="1"/>
</dbReference>
<dbReference type="NCBIfam" id="TIGR00229">
    <property type="entry name" value="sensory_box"/>
    <property type="match status" value="1"/>
</dbReference>
<keyword evidence="8" id="KW-0418">Kinase</keyword>
<evidence type="ECO:0000256" key="5">
    <source>
        <dbReference type="ARBA" id="ARBA00022553"/>
    </source>
</evidence>
<feature type="transmembrane region" description="Helical" evidence="12">
    <location>
        <begin position="12"/>
        <end position="31"/>
    </location>
</feature>
<evidence type="ECO:0000256" key="10">
    <source>
        <dbReference type="ARBA" id="ARBA00023136"/>
    </source>
</evidence>
<dbReference type="SMART" id="SM00091">
    <property type="entry name" value="PAS"/>
    <property type="match status" value="1"/>
</dbReference>
<dbReference type="Gene3D" id="1.10.287.130">
    <property type="match status" value="1"/>
</dbReference>
<dbReference type="EMBL" id="JADEYS010000010">
    <property type="protein sequence ID" value="MBE9397844.1"/>
    <property type="molecule type" value="Genomic_DNA"/>
</dbReference>
<evidence type="ECO:0000256" key="12">
    <source>
        <dbReference type="SAM" id="Phobius"/>
    </source>
</evidence>
<evidence type="ECO:0000256" key="2">
    <source>
        <dbReference type="ARBA" id="ARBA00004651"/>
    </source>
</evidence>
<dbReference type="PANTHER" id="PTHR43065">
    <property type="entry name" value="SENSOR HISTIDINE KINASE"/>
    <property type="match status" value="1"/>
</dbReference>
<dbReference type="CDD" id="cd06225">
    <property type="entry name" value="HAMP"/>
    <property type="match status" value="1"/>
</dbReference>
<dbReference type="InterPro" id="IPR013656">
    <property type="entry name" value="PAS_4"/>
</dbReference>
<dbReference type="SUPFAM" id="SSF47384">
    <property type="entry name" value="Homodimeric domain of signal transducing histidine kinase"/>
    <property type="match status" value="1"/>
</dbReference>
<dbReference type="Gene3D" id="3.30.450.20">
    <property type="entry name" value="PAS domain"/>
    <property type="match status" value="3"/>
</dbReference>
<evidence type="ECO:0000256" key="4">
    <source>
        <dbReference type="ARBA" id="ARBA00022475"/>
    </source>
</evidence>
<dbReference type="SUPFAM" id="SSF55785">
    <property type="entry name" value="PYP-like sensor domain (PAS domain)"/>
    <property type="match status" value="1"/>
</dbReference>
<keyword evidence="4" id="KW-1003">Cell membrane</keyword>
<dbReference type="PANTHER" id="PTHR43065:SF42">
    <property type="entry name" value="TWO-COMPONENT SENSOR PPRA"/>
    <property type="match status" value="1"/>
</dbReference>
<feature type="domain" description="PAS" evidence="15">
    <location>
        <begin position="451"/>
        <end position="521"/>
    </location>
</feature>
<evidence type="ECO:0000256" key="11">
    <source>
        <dbReference type="PROSITE-ProRule" id="PRU00169"/>
    </source>
</evidence>
<dbReference type="SMART" id="SM01049">
    <property type="entry name" value="Cache_2"/>
    <property type="match status" value="2"/>
</dbReference>
<dbReference type="PROSITE" id="PS50110">
    <property type="entry name" value="RESPONSE_REGULATORY"/>
    <property type="match status" value="1"/>
</dbReference>
<keyword evidence="5 11" id="KW-0597">Phosphoprotein</keyword>
<dbReference type="InterPro" id="IPR003594">
    <property type="entry name" value="HATPase_dom"/>
</dbReference>
<dbReference type="SUPFAM" id="SSF52172">
    <property type="entry name" value="CheY-like"/>
    <property type="match status" value="1"/>
</dbReference>
<evidence type="ECO:0000256" key="3">
    <source>
        <dbReference type="ARBA" id="ARBA00012438"/>
    </source>
</evidence>
<dbReference type="Gene3D" id="3.30.565.10">
    <property type="entry name" value="Histidine kinase-like ATPase, C-terminal domain"/>
    <property type="match status" value="1"/>
</dbReference>
<dbReference type="Pfam" id="PF00072">
    <property type="entry name" value="Response_reg"/>
    <property type="match status" value="1"/>
</dbReference>
<keyword evidence="18" id="KW-1185">Reference proteome</keyword>
<dbReference type="Proteomes" id="UP000640333">
    <property type="component" value="Unassembled WGS sequence"/>
</dbReference>
<reference evidence="17" key="1">
    <citation type="submission" date="2020-10" db="EMBL/GenBank/DDBJ databases">
        <title>Bacterium isolated from coastal waters sediment.</title>
        <authorList>
            <person name="Chen R.-J."/>
            <person name="Lu D.-C."/>
            <person name="Zhu K.-L."/>
            <person name="Du Z.-J."/>
        </authorList>
    </citation>
    <scope>NUCLEOTIDE SEQUENCE</scope>
    <source>
        <strain evidence="17">N1Y112</strain>
    </source>
</reference>
<evidence type="ECO:0000256" key="9">
    <source>
        <dbReference type="ARBA" id="ARBA00022989"/>
    </source>
</evidence>
<dbReference type="InterPro" id="IPR036890">
    <property type="entry name" value="HATPase_C_sf"/>
</dbReference>
<dbReference type="AlphaFoldDB" id="A0A8J7JZK2"/>
<organism evidence="17 18">
    <name type="scientific">Pontibacterium sinense</name>
    <dbReference type="NCBI Taxonomy" id="2781979"/>
    <lineage>
        <taxon>Bacteria</taxon>
        <taxon>Pseudomonadati</taxon>
        <taxon>Pseudomonadota</taxon>
        <taxon>Gammaproteobacteria</taxon>
        <taxon>Oceanospirillales</taxon>
        <taxon>Oceanospirillaceae</taxon>
        <taxon>Pontibacterium</taxon>
    </lineage>
</organism>
<evidence type="ECO:0000259" key="15">
    <source>
        <dbReference type="PROSITE" id="PS50112"/>
    </source>
</evidence>
<dbReference type="InterPro" id="IPR003660">
    <property type="entry name" value="HAMP_dom"/>
</dbReference>